<dbReference type="Pfam" id="PF02776">
    <property type="entry name" value="TPP_enzyme_N"/>
    <property type="match status" value="1"/>
</dbReference>
<feature type="domain" description="Thiamine pyrophosphate enzyme TPP-binding" evidence="3">
    <location>
        <begin position="371"/>
        <end position="513"/>
    </location>
</feature>
<organism evidence="5 6">
    <name type="scientific">Pseudooceanicola lipolyticus</name>
    <dbReference type="NCBI Taxonomy" id="2029104"/>
    <lineage>
        <taxon>Bacteria</taxon>
        <taxon>Pseudomonadati</taxon>
        <taxon>Pseudomonadota</taxon>
        <taxon>Alphaproteobacteria</taxon>
        <taxon>Rhodobacterales</taxon>
        <taxon>Paracoccaceae</taxon>
        <taxon>Pseudooceanicola</taxon>
    </lineage>
</organism>
<evidence type="ECO:0000313" key="5">
    <source>
        <dbReference type="EMBL" id="PJE38694.1"/>
    </source>
</evidence>
<feature type="domain" description="Thiamine pyrophosphate enzyme N-terminal TPP-binding" evidence="4">
    <location>
        <begin position="7"/>
        <end position="112"/>
    </location>
</feature>
<evidence type="ECO:0000259" key="4">
    <source>
        <dbReference type="Pfam" id="PF02776"/>
    </source>
</evidence>
<keyword evidence="6" id="KW-1185">Reference proteome</keyword>
<evidence type="ECO:0000256" key="1">
    <source>
        <dbReference type="ARBA" id="ARBA00007812"/>
    </source>
</evidence>
<dbReference type="PANTHER" id="PTHR18968">
    <property type="entry name" value="THIAMINE PYROPHOSPHATE ENZYMES"/>
    <property type="match status" value="1"/>
</dbReference>
<dbReference type="OrthoDB" id="9773408at2"/>
<evidence type="ECO:0000313" key="6">
    <source>
        <dbReference type="Proteomes" id="UP000231553"/>
    </source>
</evidence>
<dbReference type="GO" id="GO:0003984">
    <property type="term" value="F:acetolactate synthase activity"/>
    <property type="evidence" value="ECO:0007669"/>
    <property type="project" value="TreeGrafter"/>
</dbReference>
<dbReference type="InterPro" id="IPR012001">
    <property type="entry name" value="Thiamin_PyroP_enz_TPP-bd_dom"/>
</dbReference>
<dbReference type="GO" id="GO:0030976">
    <property type="term" value="F:thiamine pyrophosphate binding"/>
    <property type="evidence" value="ECO:0007669"/>
    <property type="project" value="InterPro"/>
</dbReference>
<reference evidence="5 6" key="1">
    <citation type="journal article" date="2018" name="Int. J. Syst. Evol. Microbiol.">
        <title>Pseudooceanicola lipolyticus sp. nov., a marine alphaproteobacterium, reclassification of Oceanicola flagellatus as Pseudooceanicola flagellatus comb. nov. and emended description of the genus Pseudooceanicola.</title>
        <authorList>
            <person name="Huang M.-M."/>
            <person name="Guo L.-L."/>
            <person name="Wu Y.-H."/>
            <person name="Lai Q.-L."/>
            <person name="Shao Z.-Z."/>
            <person name="Wang C.-S."/>
            <person name="Wu M."/>
            <person name="Xu X.-W."/>
        </authorList>
    </citation>
    <scope>NUCLEOTIDE SEQUENCE [LARGE SCALE GENOMIC DNA]</scope>
    <source>
        <strain evidence="5 6">157</strain>
    </source>
</reference>
<dbReference type="SUPFAM" id="SSF52518">
    <property type="entry name" value="Thiamin diphosphate-binding fold (THDP-binding)"/>
    <property type="match status" value="2"/>
</dbReference>
<accession>A0A2M8J7E8</accession>
<dbReference type="InterPro" id="IPR029061">
    <property type="entry name" value="THDP-binding"/>
</dbReference>
<proteinExistence type="inferred from homology"/>
<comment type="caution">
    <text evidence="5">The sequence shown here is derived from an EMBL/GenBank/DDBJ whole genome shotgun (WGS) entry which is preliminary data.</text>
</comment>
<evidence type="ECO:0000259" key="3">
    <source>
        <dbReference type="Pfam" id="PF02775"/>
    </source>
</evidence>
<dbReference type="Pfam" id="PF02775">
    <property type="entry name" value="TPP_enzyme_C"/>
    <property type="match status" value="1"/>
</dbReference>
<dbReference type="Proteomes" id="UP000231553">
    <property type="component" value="Unassembled WGS sequence"/>
</dbReference>
<dbReference type="AlphaFoldDB" id="A0A2M8J7E8"/>
<dbReference type="CDD" id="cd02002">
    <property type="entry name" value="TPP_BFDC"/>
    <property type="match status" value="1"/>
</dbReference>
<dbReference type="CDD" id="cd07035">
    <property type="entry name" value="TPP_PYR_POX_like"/>
    <property type="match status" value="1"/>
</dbReference>
<dbReference type="Gene3D" id="3.40.50.970">
    <property type="match status" value="2"/>
</dbReference>
<dbReference type="EMBL" id="PGTB01000001">
    <property type="protein sequence ID" value="PJE38694.1"/>
    <property type="molecule type" value="Genomic_DNA"/>
</dbReference>
<gene>
    <name evidence="5" type="ORF">CVM52_00785</name>
</gene>
<dbReference type="InterPro" id="IPR045229">
    <property type="entry name" value="TPP_enz"/>
</dbReference>
<dbReference type="NCBIfam" id="NF005760">
    <property type="entry name" value="PRK07586.1"/>
    <property type="match status" value="1"/>
</dbReference>
<dbReference type="RefSeq" id="WP_100160823.1">
    <property type="nucleotide sequence ID" value="NZ_PGTB01000001.1"/>
</dbReference>
<name>A0A2M8J7E8_9RHOB</name>
<dbReference type="GO" id="GO:0044281">
    <property type="term" value="P:small molecule metabolic process"/>
    <property type="evidence" value="ECO:0007669"/>
    <property type="project" value="UniProtKB-ARBA"/>
</dbReference>
<evidence type="ECO:0000256" key="2">
    <source>
        <dbReference type="ARBA" id="ARBA00023052"/>
    </source>
</evidence>
<keyword evidence="2" id="KW-0786">Thiamine pyrophosphate</keyword>
<dbReference type="PANTHER" id="PTHR18968:SF86">
    <property type="entry name" value="ACETOLACTATE SYNTHASE LARGE SUBUNIT ILVX-RELATED"/>
    <property type="match status" value="1"/>
</dbReference>
<sequence>MTEYPTMNGAESVVRSLHGAGVSVCFANPGTSEMQFVDALDRTGLMRCVLGLFEGVVTGAADGYARMAGVPAVTLLHLAPGLSNASANMHNARKARSPMLNLVGDHAVRHRGYDAPLTSDVAGAAAPFSDWVKTATSPDTFARDAMEALGAAMARPNRVATLIAPADIGWDEGGVVAPPPPPPDFAPLDEHALERAAGMLDAETVLLVGGRVLEQPDAVALLHGIADKTGARVLAPTSNRRCDRGAGRAGIDKVPYPIDMALETLAPFKRAVLIETVPPVAFFAYPGKPSLLLPASCEVMTLAGLDGDGPAAIAALAERVRASKLIAPVELPPSPAAGAITPATIAAAIAHALPDNAIVVDESISGGRDIWRATRAAAPHAWISLTGGAIGDGIPMALGAAVACPDRPVVSLQADGSAMYTIQALWSQAREQANVTTVIFANRTYEILKKELFAVGANPGRSALDMLDLDRPHLDFVSLARGMGVPARRIEDAAELQRAIADAAHEPGPYLIEAMM</sequence>
<dbReference type="InterPro" id="IPR011766">
    <property type="entry name" value="TPP_enzyme_TPP-bd"/>
</dbReference>
<comment type="similarity">
    <text evidence="1">Belongs to the TPP enzyme family.</text>
</comment>
<dbReference type="GO" id="GO:0050660">
    <property type="term" value="F:flavin adenine dinucleotide binding"/>
    <property type="evidence" value="ECO:0007669"/>
    <property type="project" value="TreeGrafter"/>
</dbReference>
<protein>
    <submittedName>
        <fullName evidence="5">Acetolactate synthase large subunit</fullName>
    </submittedName>
</protein>